<evidence type="ECO:0000313" key="1">
    <source>
        <dbReference type="EMBL" id="EUN29715.1"/>
    </source>
</evidence>
<dbReference type="Proteomes" id="UP000054337">
    <property type="component" value="Unassembled WGS sequence"/>
</dbReference>
<dbReference type="EMBL" id="KI968711">
    <property type="protein sequence ID" value="EUN29715.1"/>
    <property type="molecule type" value="Genomic_DNA"/>
</dbReference>
<organism evidence="1 2">
    <name type="scientific">Bipolaris victoriae (strain FI3)</name>
    <name type="common">Victoria blight of oats agent</name>
    <name type="synonym">Cochliobolus victoriae</name>
    <dbReference type="NCBI Taxonomy" id="930091"/>
    <lineage>
        <taxon>Eukaryota</taxon>
        <taxon>Fungi</taxon>
        <taxon>Dikarya</taxon>
        <taxon>Ascomycota</taxon>
        <taxon>Pezizomycotina</taxon>
        <taxon>Dothideomycetes</taxon>
        <taxon>Pleosporomycetidae</taxon>
        <taxon>Pleosporales</taxon>
        <taxon>Pleosporineae</taxon>
        <taxon>Pleosporaceae</taxon>
        <taxon>Bipolaris</taxon>
    </lineage>
</organism>
<gene>
    <name evidence="1" type="ORF">COCVIDRAFT_13857</name>
</gene>
<sequence>MRLAEARLVAGCCWFHRLDVGQLALLIAFSFTGRISDYDQDEVVDNQPHPPGNAADPAGSISSHRLCWRARLICTPSVPEMGGRNVGGLSSHGLFTMPCSCVRRVTRTAYPSRVDTIADRCLTQKSSGSSNRQYLDAGHVPVRLNPQFGIPWRCSSILIRADHER</sequence>
<dbReference type="RefSeq" id="XP_014559181.1">
    <property type="nucleotide sequence ID" value="XM_014703695.1"/>
</dbReference>
<evidence type="ECO:0000313" key="2">
    <source>
        <dbReference type="Proteomes" id="UP000054337"/>
    </source>
</evidence>
<dbReference type="AlphaFoldDB" id="W7EUX2"/>
<dbReference type="HOGENOM" id="CLU_1610472_0_0_1"/>
<reference evidence="1 2" key="1">
    <citation type="journal article" date="2013" name="PLoS Genet.">
        <title>Comparative genome structure, secondary metabolite, and effector coding capacity across Cochliobolus pathogens.</title>
        <authorList>
            <person name="Condon B.J."/>
            <person name="Leng Y."/>
            <person name="Wu D."/>
            <person name="Bushley K.E."/>
            <person name="Ohm R.A."/>
            <person name="Otillar R."/>
            <person name="Martin J."/>
            <person name="Schackwitz W."/>
            <person name="Grimwood J."/>
            <person name="MohdZainudin N."/>
            <person name="Xue C."/>
            <person name="Wang R."/>
            <person name="Manning V.A."/>
            <person name="Dhillon B."/>
            <person name="Tu Z.J."/>
            <person name="Steffenson B.J."/>
            <person name="Salamov A."/>
            <person name="Sun H."/>
            <person name="Lowry S."/>
            <person name="LaButti K."/>
            <person name="Han J."/>
            <person name="Copeland A."/>
            <person name="Lindquist E."/>
            <person name="Barry K."/>
            <person name="Schmutz J."/>
            <person name="Baker S.E."/>
            <person name="Ciuffetti L.M."/>
            <person name="Grigoriev I.V."/>
            <person name="Zhong S."/>
            <person name="Turgeon B.G."/>
        </authorList>
    </citation>
    <scope>NUCLEOTIDE SEQUENCE [LARGE SCALE GENOMIC DNA]</scope>
    <source>
        <strain evidence="1 2">FI3</strain>
    </source>
</reference>
<dbReference type="GeneID" id="26251395"/>
<accession>W7EUX2</accession>
<keyword evidence="2" id="KW-1185">Reference proteome</keyword>
<proteinExistence type="predicted"/>
<name>W7EUX2_BIPV3</name>
<protein>
    <submittedName>
        <fullName evidence="1">Uncharacterized protein</fullName>
    </submittedName>
</protein>